<dbReference type="EMBL" id="JAIWYP010000011">
    <property type="protein sequence ID" value="KAH3736865.1"/>
    <property type="molecule type" value="Genomic_DNA"/>
</dbReference>
<organism evidence="1 2">
    <name type="scientific">Dreissena polymorpha</name>
    <name type="common">Zebra mussel</name>
    <name type="synonym">Mytilus polymorpha</name>
    <dbReference type="NCBI Taxonomy" id="45954"/>
    <lineage>
        <taxon>Eukaryota</taxon>
        <taxon>Metazoa</taxon>
        <taxon>Spiralia</taxon>
        <taxon>Lophotrochozoa</taxon>
        <taxon>Mollusca</taxon>
        <taxon>Bivalvia</taxon>
        <taxon>Autobranchia</taxon>
        <taxon>Heteroconchia</taxon>
        <taxon>Euheterodonta</taxon>
        <taxon>Imparidentia</taxon>
        <taxon>Neoheterodontei</taxon>
        <taxon>Myida</taxon>
        <taxon>Dreissenoidea</taxon>
        <taxon>Dreissenidae</taxon>
        <taxon>Dreissena</taxon>
    </lineage>
</organism>
<accession>A0A9D4D2P8</accession>
<dbReference type="Proteomes" id="UP000828390">
    <property type="component" value="Unassembled WGS sequence"/>
</dbReference>
<evidence type="ECO:0000313" key="1">
    <source>
        <dbReference type="EMBL" id="KAH3736865.1"/>
    </source>
</evidence>
<dbReference type="AlphaFoldDB" id="A0A9D4D2P8"/>
<gene>
    <name evidence="1" type="ORF">DPMN_043440</name>
</gene>
<proteinExistence type="predicted"/>
<evidence type="ECO:0000313" key="2">
    <source>
        <dbReference type="Proteomes" id="UP000828390"/>
    </source>
</evidence>
<name>A0A9D4D2P8_DREPO</name>
<comment type="caution">
    <text evidence="1">The sequence shown here is derived from an EMBL/GenBank/DDBJ whole genome shotgun (WGS) entry which is preliminary data.</text>
</comment>
<reference evidence="1" key="2">
    <citation type="submission" date="2020-11" db="EMBL/GenBank/DDBJ databases">
        <authorList>
            <person name="McCartney M.A."/>
            <person name="Auch B."/>
            <person name="Kono T."/>
            <person name="Mallez S."/>
            <person name="Becker A."/>
            <person name="Gohl D.M."/>
            <person name="Silverstein K.A.T."/>
            <person name="Koren S."/>
            <person name="Bechman K.B."/>
            <person name="Herman A."/>
            <person name="Abrahante J.E."/>
            <person name="Garbe J."/>
        </authorList>
    </citation>
    <scope>NUCLEOTIDE SEQUENCE</scope>
    <source>
        <strain evidence="1">Duluth1</strain>
        <tissue evidence="1">Whole animal</tissue>
    </source>
</reference>
<protein>
    <submittedName>
        <fullName evidence="1">Uncharacterized protein</fullName>
    </submittedName>
</protein>
<keyword evidence="2" id="KW-1185">Reference proteome</keyword>
<reference evidence="1" key="1">
    <citation type="journal article" date="2019" name="bioRxiv">
        <title>The Genome of the Zebra Mussel, Dreissena polymorpha: A Resource for Invasive Species Research.</title>
        <authorList>
            <person name="McCartney M.A."/>
            <person name="Auch B."/>
            <person name="Kono T."/>
            <person name="Mallez S."/>
            <person name="Zhang Y."/>
            <person name="Obille A."/>
            <person name="Becker A."/>
            <person name="Abrahante J.E."/>
            <person name="Garbe J."/>
            <person name="Badalamenti J.P."/>
            <person name="Herman A."/>
            <person name="Mangelson H."/>
            <person name="Liachko I."/>
            <person name="Sullivan S."/>
            <person name="Sone E.D."/>
            <person name="Koren S."/>
            <person name="Silverstein K.A.T."/>
            <person name="Beckman K.B."/>
            <person name="Gohl D.M."/>
        </authorList>
    </citation>
    <scope>NUCLEOTIDE SEQUENCE</scope>
    <source>
        <strain evidence="1">Duluth1</strain>
        <tissue evidence="1">Whole animal</tissue>
    </source>
</reference>
<sequence length="91" mass="10883">MMIGKPVRLSDQSREIRRYFPVGGHGENRLLGSCFTEKESEYYAWFIRREVDLGYLEVVYTQKRRFGDCKLPETAIVTWVRKRERGWIASY</sequence>